<dbReference type="InterPro" id="IPR001789">
    <property type="entry name" value="Sig_transdc_resp-reg_receiver"/>
</dbReference>
<dbReference type="InterPro" id="IPR007492">
    <property type="entry name" value="LytTR_DNA-bd_dom"/>
</dbReference>
<accession>A0A449BBN9</accession>
<dbReference type="OrthoDB" id="9809318at2"/>
<feature type="modified residue" description="4-aspartylphosphate" evidence="1">
    <location>
        <position position="62"/>
    </location>
</feature>
<gene>
    <name evidence="4" type="primary">lytR_1</name>
    <name evidence="4" type="ORF">NCTC10138_00195</name>
</gene>
<dbReference type="Gene3D" id="2.40.50.1020">
    <property type="entry name" value="LytTr DNA-binding domain"/>
    <property type="match status" value="1"/>
</dbReference>
<proteinExistence type="predicted"/>
<dbReference type="SMART" id="SM00448">
    <property type="entry name" value="REC"/>
    <property type="match status" value="1"/>
</dbReference>
<evidence type="ECO:0000313" key="4">
    <source>
        <dbReference type="EMBL" id="VEU79842.1"/>
    </source>
</evidence>
<dbReference type="InterPro" id="IPR011006">
    <property type="entry name" value="CheY-like_superfamily"/>
</dbReference>
<dbReference type="GO" id="GO:0003677">
    <property type="term" value="F:DNA binding"/>
    <property type="evidence" value="ECO:0007669"/>
    <property type="project" value="InterPro"/>
</dbReference>
<dbReference type="PANTHER" id="PTHR37299">
    <property type="entry name" value="TRANSCRIPTIONAL REGULATOR-RELATED"/>
    <property type="match status" value="1"/>
</dbReference>
<feature type="domain" description="Response regulatory" evidence="2">
    <location>
        <begin position="3"/>
        <end position="125"/>
    </location>
</feature>
<evidence type="ECO:0000256" key="1">
    <source>
        <dbReference type="PROSITE-ProRule" id="PRU00169"/>
    </source>
</evidence>
<organism evidence="4 5">
    <name type="scientific">Haploplasma axanthum</name>
    <name type="common">Acholeplasma axanthum</name>
    <dbReference type="NCBI Taxonomy" id="29552"/>
    <lineage>
        <taxon>Bacteria</taxon>
        <taxon>Bacillati</taxon>
        <taxon>Mycoplasmatota</taxon>
        <taxon>Mollicutes</taxon>
        <taxon>Acholeplasmatales</taxon>
        <taxon>Acholeplasmataceae</taxon>
        <taxon>Haploplasma</taxon>
    </lineage>
</organism>
<dbReference type="PROSITE" id="PS50930">
    <property type="entry name" value="HTH_LYTTR"/>
    <property type="match status" value="1"/>
</dbReference>
<dbReference type="Pfam" id="PF00072">
    <property type="entry name" value="Response_reg"/>
    <property type="match status" value="1"/>
</dbReference>
<name>A0A449BBN9_HAPAX</name>
<dbReference type="Proteomes" id="UP000289841">
    <property type="component" value="Chromosome"/>
</dbReference>
<dbReference type="PROSITE" id="PS50110">
    <property type="entry name" value="RESPONSE_REGULATORY"/>
    <property type="match status" value="1"/>
</dbReference>
<dbReference type="STRING" id="1278311.GCA_000428705_01298"/>
<dbReference type="AlphaFoldDB" id="A0A449BBN9"/>
<protein>
    <submittedName>
        <fullName evidence="4">Sensory transduction protein lytR</fullName>
    </submittedName>
</protein>
<dbReference type="Gene3D" id="3.40.50.2300">
    <property type="match status" value="1"/>
</dbReference>
<keyword evidence="1" id="KW-0597">Phosphoprotein</keyword>
<dbReference type="KEGG" id="aaxa:NCTC10138_00195"/>
<evidence type="ECO:0000259" key="2">
    <source>
        <dbReference type="PROSITE" id="PS50110"/>
    </source>
</evidence>
<keyword evidence="5" id="KW-1185">Reference proteome</keyword>
<feature type="domain" description="HTH LytTR-type" evidence="3">
    <location>
        <begin position="145"/>
        <end position="235"/>
    </location>
</feature>
<dbReference type="Pfam" id="PF04397">
    <property type="entry name" value="LytTR"/>
    <property type="match status" value="1"/>
</dbReference>
<sequence length="244" mass="28701">MINIAIVEDKKNEADKLIQCLKEYEKRQKDSKIKLEIKWYENAERFLQSVRNKVNHDIIFFDIELPIQNGMDAAFAFREIDRQTPIIFVTNMTQYAIKGYQVEALDYILKPVEYSSVVGPLNKAIDLIQNNLEEILIIQNVQGLIKISSRDLIYVEISDHKLSYHTVNETFYGYGSLTDVELKLKNHNFLRCNSSYLVNPRYIKSIEDQMVIMKNDDKLKISRPRKKQFMNDLTEWLGKGNIIW</sequence>
<evidence type="ECO:0000259" key="3">
    <source>
        <dbReference type="PROSITE" id="PS50930"/>
    </source>
</evidence>
<dbReference type="SMART" id="SM00850">
    <property type="entry name" value="LytTR"/>
    <property type="match status" value="1"/>
</dbReference>
<reference evidence="4 5" key="1">
    <citation type="submission" date="2019-01" db="EMBL/GenBank/DDBJ databases">
        <authorList>
            <consortium name="Pathogen Informatics"/>
        </authorList>
    </citation>
    <scope>NUCLEOTIDE SEQUENCE [LARGE SCALE GENOMIC DNA]</scope>
    <source>
        <strain evidence="4 5">NCTC10138</strain>
    </source>
</reference>
<dbReference type="InterPro" id="IPR046947">
    <property type="entry name" value="LytR-like"/>
</dbReference>
<dbReference type="GO" id="GO:0000156">
    <property type="term" value="F:phosphorelay response regulator activity"/>
    <property type="evidence" value="ECO:0007669"/>
    <property type="project" value="InterPro"/>
</dbReference>
<evidence type="ECO:0000313" key="5">
    <source>
        <dbReference type="Proteomes" id="UP000289841"/>
    </source>
</evidence>
<dbReference type="SUPFAM" id="SSF52172">
    <property type="entry name" value="CheY-like"/>
    <property type="match status" value="1"/>
</dbReference>
<dbReference type="PANTHER" id="PTHR37299:SF1">
    <property type="entry name" value="STAGE 0 SPORULATION PROTEIN A HOMOLOG"/>
    <property type="match status" value="1"/>
</dbReference>
<dbReference type="EMBL" id="LR215048">
    <property type="protein sequence ID" value="VEU79842.1"/>
    <property type="molecule type" value="Genomic_DNA"/>
</dbReference>